<feature type="domain" description="Terminase small subunit actinomycetes phage-type" evidence="2">
    <location>
        <begin position="24"/>
        <end position="114"/>
    </location>
</feature>
<organism evidence="3 4">
    <name type="scientific">Kocuria tytonis</name>
    <dbReference type="NCBI Taxonomy" id="2054280"/>
    <lineage>
        <taxon>Bacteria</taxon>
        <taxon>Bacillati</taxon>
        <taxon>Actinomycetota</taxon>
        <taxon>Actinomycetes</taxon>
        <taxon>Micrococcales</taxon>
        <taxon>Micrococcaceae</taxon>
        <taxon>Kocuria</taxon>
    </lineage>
</organism>
<evidence type="ECO:0000313" key="3">
    <source>
        <dbReference type="EMBL" id="RKQ36213.1"/>
    </source>
</evidence>
<dbReference type="RefSeq" id="WP_121029574.1">
    <property type="nucleotide sequence ID" value="NZ_PNJG02000001.1"/>
</dbReference>
<reference evidence="3 4" key="1">
    <citation type="submission" date="2018-10" db="EMBL/GenBank/DDBJ databases">
        <title>Kocuria tytouropygialis sp. nov., isolated from the uropygial gland of an American barn owl (Tyto furcata).</title>
        <authorList>
            <person name="Braun M.S."/>
            <person name="Wang E."/>
            <person name="Zimmermann S."/>
            <person name="Wagner H."/>
            <person name="Wink M."/>
        </authorList>
    </citation>
    <scope>NUCLEOTIDE SEQUENCE [LARGE SCALE GENOMIC DNA]</scope>
    <source>
        <strain evidence="3 4">442</strain>
    </source>
</reference>
<dbReference type="EMBL" id="PNJG02000001">
    <property type="protein sequence ID" value="RKQ36213.1"/>
    <property type="molecule type" value="Genomic_DNA"/>
</dbReference>
<name>A0A495A8X0_9MICC</name>
<dbReference type="InterPro" id="IPR057630">
    <property type="entry name" value="Terminase_6"/>
</dbReference>
<dbReference type="Proteomes" id="UP000249516">
    <property type="component" value="Unassembled WGS sequence"/>
</dbReference>
<dbReference type="OrthoDB" id="5070684at2"/>
<evidence type="ECO:0000313" key="4">
    <source>
        <dbReference type="Proteomes" id="UP000249516"/>
    </source>
</evidence>
<evidence type="ECO:0000256" key="1">
    <source>
        <dbReference type="SAM" id="MobiDB-lite"/>
    </source>
</evidence>
<proteinExistence type="predicted"/>
<evidence type="ECO:0000259" key="2">
    <source>
        <dbReference type="Pfam" id="PF23931"/>
    </source>
</evidence>
<gene>
    <name evidence="3" type="ORF">C1C97_000560</name>
</gene>
<keyword evidence="4" id="KW-1185">Reference proteome</keyword>
<dbReference type="Pfam" id="PF23931">
    <property type="entry name" value="Terminase_6"/>
    <property type="match status" value="1"/>
</dbReference>
<feature type="region of interest" description="Disordered" evidence="1">
    <location>
        <begin position="86"/>
        <end position="118"/>
    </location>
</feature>
<protein>
    <recommendedName>
        <fullName evidence="2">Terminase small subunit actinomycetes phage-type domain-containing protein</fullName>
    </recommendedName>
</protein>
<sequence>MNELISITGGAQAGTVLHATLTDAVEASIKAMDWLTDADDAAITLARTYAARIDLALATGEGQEVTKALYLGPHMLNTLRALGGAPDARGQLDTGKPASAAASALDKYRQRAKSSKGA</sequence>
<comment type="caution">
    <text evidence="3">The sequence shown here is derived from an EMBL/GenBank/DDBJ whole genome shotgun (WGS) entry which is preliminary data.</text>
</comment>
<accession>A0A495A8X0</accession>
<dbReference type="AlphaFoldDB" id="A0A495A8X0"/>